<evidence type="ECO:0000313" key="2">
    <source>
        <dbReference type="Proteomes" id="UP000266677"/>
    </source>
</evidence>
<comment type="caution">
    <text evidence="1">The sequence shown here is derived from an EMBL/GenBank/DDBJ whole genome shotgun (WGS) entry which is preliminary data.</text>
</comment>
<sequence>MRNDSTRAQTVALLEEVQQQMVEIARIQRERALLTATATARRRVTITVNADGTVIDTQFHSDIEDLTYPEIARAMTEAAQQASADVARKAAELMTPLQERRARLPKLSELIEDMPDVRVPVAPPAPLTPARESSDFVAEFTDVEVAARLQGNGITDKSW</sequence>
<keyword evidence="1" id="KW-0238">DNA-binding</keyword>
<dbReference type="Gene3D" id="3.30.1310.10">
    <property type="entry name" value="Nucleoid-associated protein YbaB-like domain"/>
    <property type="match status" value="1"/>
</dbReference>
<dbReference type="OrthoDB" id="4549950at2"/>
<organism evidence="1 2">
    <name type="scientific">Nocardia panacis</name>
    <dbReference type="NCBI Taxonomy" id="2340916"/>
    <lineage>
        <taxon>Bacteria</taxon>
        <taxon>Bacillati</taxon>
        <taxon>Actinomycetota</taxon>
        <taxon>Actinomycetes</taxon>
        <taxon>Mycobacteriales</taxon>
        <taxon>Nocardiaceae</taxon>
        <taxon>Nocardia</taxon>
    </lineage>
</organism>
<reference evidence="1 2" key="1">
    <citation type="submission" date="2018-09" db="EMBL/GenBank/DDBJ databases">
        <title>YIM PH21274 draft genome.</title>
        <authorList>
            <person name="Miao C."/>
        </authorList>
    </citation>
    <scope>NUCLEOTIDE SEQUENCE [LARGE SCALE GENOMIC DNA]</scope>
    <source>
        <strain evidence="1 2">YIM PH 21724</strain>
    </source>
</reference>
<dbReference type="GO" id="GO:0003677">
    <property type="term" value="F:DNA binding"/>
    <property type="evidence" value="ECO:0007669"/>
    <property type="project" value="UniProtKB-KW"/>
</dbReference>
<gene>
    <name evidence="1" type="ORF">D5S18_23170</name>
</gene>
<dbReference type="InterPro" id="IPR036894">
    <property type="entry name" value="YbaB-like_sf"/>
</dbReference>
<dbReference type="EMBL" id="QZFU01000029">
    <property type="protein sequence ID" value="RJO72083.1"/>
    <property type="molecule type" value="Genomic_DNA"/>
</dbReference>
<dbReference type="AlphaFoldDB" id="A0A3A4JY48"/>
<proteinExistence type="predicted"/>
<dbReference type="InterPro" id="IPR004401">
    <property type="entry name" value="YbaB/EbfC"/>
</dbReference>
<name>A0A3A4JY48_9NOCA</name>
<keyword evidence="2" id="KW-1185">Reference proteome</keyword>
<dbReference type="Proteomes" id="UP000266677">
    <property type="component" value="Unassembled WGS sequence"/>
</dbReference>
<dbReference type="SUPFAM" id="SSF82607">
    <property type="entry name" value="YbaB-like"/>
    <property type="match status" value="1"/>
</dbReference>
<evidence type="ECO:0000313" key="1">
    <source>
        <dbReference type="EMBL" id="RJO72083.1"/>
    </source>
</evidence>
<protein>
    <submittedName>
        <fullName evidence="1">YbaB/EbfC family DNA-binding protein</fullName>
    </submittedName>
</protein>
<accession>A0A3A4JY48</accession>
<dbReference type="Pfam" id="PF02575">
    <property type="entry name" value="YbaB_DNA_bd"/>
    <property type="match status" value="1"/>
</dbReference>
<dbReference type="RefSeq" id="WP_120043187.1">
    <property type="nucleotide sequence ID" value="NZ_QZFU01000029.1"/>
</dbReference>